<sequence>MCIGIVFCTPVAFLLLFTKIVQLMKVALLCGKIFFRESPALSSRQLQSPLSANSLITASSSTRFSPMRTLNSSSGGLFISAPGKIILFGEHAVVYGKTAVAGSIDLRTYVSLYTSADGRIYLSLPDLGIEETWELKELFKAGEKLAQECAVENGLPLPPDRVVPYAKILSGFGEDHAGAQGLAILAFWYLLLCAVQYKKDLLAVKVTIRFKLPSCVGLGSSGAYCVCVASALLQTAGIIPPPSIPVGDDGTLTWDFPHLDIIRRWSAAAESIIHGRASGLDAAICTYGGVASFKAGNAFQHLKNLPDLRVILINSKVERSTSRMVQVVKEALKSYPEVFKPIFESINAISVEAAKILHRPVLENGDSELLNGSGTSAGGGYCNEHEHHSLQSGPNTSSADVGKSSLYTAGGKRNSNTSGSGSTSDKAEKNELIEAYGRLNDLCRINNQLLITLGVGHPKVDQLCTLLARYGIHPKMTGAGGGGSVFAFLKPDTSPTLLSMIESELASLNYEFWQPSLGGPGVVCHLTKPELFNIPNAVPTLSTATPPSNPESNRSTPSLQHHARMK</sequence>
<evidence type="ECO:0000259" key="11">
    <source>
        <dbReference type="Pfam" id="PF00288"/>
    </source>
</evidence>
<keyword evidence="6" id="KW-0067">ATP-binding</keyword>
<evidence type="ECO:0000256" key="8">
    <source>
        <dbReference type="ARBA" id="ARBA00023098"/>
    </source>
</evidence>
<keyword evidence="13" id="KW-1185">Reference proteome</keyword>
<reference evidence="14" key="1">
    <citation type="submission" date="2016-04" db="UniProtKB">
        <authorList>
            <consortium name="WormBaseParasite"/>
        </authorList>
    </citation>
    <scope>IDENTIFICATION</scope>
</reference>
<evidence type="ECO:0000256" key="2">
    <source>
        <dbReference type="ARBA" id="ARBA00022516"/>
    </source>
</evidence>
<dbReference type="InterPro" id="IPR006204">
    <property type="entry name" value="GHMP_kinase_N_dom"/>
</dbReference>
<dbReference type="GO" id="GO:0005524">
    <property type="term" value="F:ATP binding"/>
    <property type="evidence" value="ECO:0007669"/>
    <property type="project" value="UniProtKB-KW"/>
</dbReference>
<feature type="region of interest" description="Disordered" evidence="10">
    <location>
        <begin position="376"/>
        <end position="427"/>
    </location>
</feature>
<keyword evidence="1" id="KW-0963">Cytoplasm</keyword>
<dbReference type="SUPFAM" id="SSF55060">
    <property type="entry name" value="GHMP Kinase, C-terminal domain"/>
    <property type="match status" value="1"/>
</dbReference>
<dbReference type="Proteomes" id="UP000046393">
    <property type="component" value="Unplaced"/>
</dbReference>
<evidence type="ECO:0000256" key="6">
    <source>
        <dbReference type="ARBA" id="ARBA00022840"/>
    </source>
</evidence>
<dbReference type="Gene3D" id="3.30.70.890">
    <property type="entry name" value="GHMP kinase, C-terminal domain"/>
    <property type="match status" value="1"/>
</dbReference>
<dbReference type="WBParaSite" id="SMUV_0000915201-mRNA-1">
    <property type="protein sequence ID" value="SMUV_0000915201-mRNA-1"/>
    <property type="gene ID" value="SMUV_0000915201"/>
</dbReference>
<dbReference type="InterPro" id="IPR013750">
    <property type="entry name" value="GHMP_kinase_C_dom"/>
</dbReference>
<keyword evidence="2" id="KW-0444">Lipid biosynthesis</keyword>
<evidence type="ECO:0000313" key="14">
    <source>
        <dbReference type="WBParaSite" id="SMUV_0000915201-mRNA-1"/>
    </source>
</evidence>
<keyword evidence="7" id="KW-0460">Magnesium</keyword>
<feature type="compositionally biased region" description="Polar residues" evidence="10">
    <location>
        <begin position="539"/>
        <end position="559"/>
    </location>
</feature>
<accession>A0A158R622</accession>
<evidence type="ECO:0000256" key="3">
    <source>
        <dbReference type="ARBA" id="ARBA00022679"/>
    </source>
</evidence>
<keyword evidence="5" id="KW-0418">Kinase</keyword>
<comment type="pathway">
    <text evidence="9">Isoprenoid biosynthesis; isopentenyl diphosphate biosynthesis via mevalonate pathway; isopentenyl diphosphate from (R)-mevalonate: step 1/3.</text>
</comment>
<evidence type="ECO:0000256" key="5">
    <source>
        <dbReference type="ARBA" id="ARBA00022777"/>
    </source>
</evidence>
<dbReference type="GO" id="GO:0004496">
    <property type="term" value="F:mevalonate kinase activity"/>
    <property type="evidence" value="ECO:0007669"/>
    <property type="project" value="InterPro"/>
</dbReference>
<dbReference type="GO" id="GO:0006695">
    <property type="term" value="P:cholesterol biosynthetic process"/>
    <property type="evidence" value="ECO:0007669"/>
    <property type="project" value="TreeGrafter"/>
</dbReference>
<feature type="domain" description="GHMP kinase C-terminal" evidence="12">
    <location>
        <begin position="436"/>
        <end position="493"/>
    </location>
</feature>
<keyword evidence="4" id="KW-0547">Nucleotide-binding</keyword>
<dbReference type="Pfam" id="PF00288">
    <property type="entry name" value="GHMP_kinases_N"/>
    <property type="match status" value="1"/>
</dbReference>
<protein>
    <submittedName>
        <fullName evidence="14">Mevalonate kinase</fullName>
    </submittedName>
</protein>
<organism evidence="13 14">
    <name type="scientific">Syphacia muris</name>
    <dbReference type="NCBI Taxonomy" id="451379"/>
    <lineage>
        <taxon>Eukaryota</taxon>
        <taxon>Metazoa</taxon>
        <taxon>Ecdysozoa</taxon>
        <taxon>Nematoda</taxon>
        <taxon>Chromadorea</taxon>
        <taxon>Rhabditida</taxon>
        <taxon>Spirurina</taxon>
        <taxon>Oxyuridomorpha</taxon>
        <taxon>Oxyuroidea</taxon>
        <taxon>Oxyuridae</taxon>
        <taxon>Syphacia</taxon>
    </lineage>
</organism>
<dbReference type="PANTHER" id="PTHR43290">
    <property type="entry name" value="MEVALONATE KINASE"/>
    <property type="match status" value="1"/>
</dbReference>
<dbReference type="SUPFAM" id="SSF54211">
    <property type="entry name" value="Ribosomal protein S5 domain 2-like"/>
    <property type="match status" value="1"/>
</dbReference>
<keyword evidence="3" id="KW-0808">Transferase</keyword>
<dbReference type="PANTHER" id="PTHR43290:SF2">
    <property type="entry name" value="MEVALONATE KINASE"/>
    <property type="match status" value="1"/>
</dbReference>
<dbReference type="GO" id="GO:0019287">
    <property type="term" value="P:isopentenyl diphosphate biosynthetic process, mevalonate pathway"/>
    <property type="evidence" value="ECO:0007669"/>
    <property type="project" value="UniProtKB-UniPathway"/>
</dbReference>
<dbReference type="AlphaFoldDB" id="A0A158R622"/>
<feature type="compositionally biased region" description="Low complexity" evidence="10">
    <location>
        <begin position="414"/>
        <end position="424"/>
    </location>
</feature>
<feature type="compositionally biased region" description="Polar residues" evidence="10">
    <location>
        <begin position="390"/>
        <end position="399"/>
    </location>
</feature>
<dbReference type="GO" id="GO:0005829">
    <property type="term" value="C:cytosol"/>
    <property type="evidence" value="ECO:0007669"/>
    <property type="project" value="TreeGrafter"/>
</dbReference>
<dbReference type="FunFam" id="3.30.70.890:FF:000017">
    <property type="entry name" value="MeValonate Kinase"/>
    <property type="match status" value="1"/>
</dbReference>
<dbReference type="InterPro" id="IPR006205">
    <property type="entry name" value="Mev_gal_kin"/>
</dbReference>
<dbReference type="InterPro" id="IPR020568">
    <property type="entry name" value="Ribosomal_Su5_D2-typ_SF"/>
</dbReference>
<feature type="region of interest" description="Disordered" evidence="10">
    <location>
        <begin position="537"/>
        <end position="566"/>
    </location>
</feature>
<evidence type="ECO:0000313" key="13">
    <source>
        <dbReference type="Proteomes" id="UP000046393"/>
    </source>
</evidence>
<name>A0A158R622_9BILA</name>
<feature type="domain" description="GHMP kinase N-terminal" evidence="11">
    <location>
        <begin position="200"/>
        <end position="289"/>
    </location>
</feature>
<dbReference type="PRINTS" id="PR00959">
    <property type="entry name" value="MEVGALKINASE"/>
</dbReference>
<evidence type="ECO:0000256" key="7">
    <source>
        <dbReference type="ARBA" id="ARBA00022842"/>
    </source>
</evidence>
<evidence type="ECO:0000256" key="10">
    <source>
        <dbReference type="SAM" id="MobiDB-lite"/>
    </source>
</evidence>
<proteinExistence type="predicted"/>
<evidence type="ECO:0000256" key="4">
    <source>
        <dbReference type="ARBA" id="ARBA00022741"/>
    </source>
</evidence>
<evidence type="ECO:0000259" key="12">
    <source>
        <dbReference type="Pfam" id="PF08544"/>
    </source>
</evidence>
<evidence type="ECO:0000256" key="9">
    <source>
        <dbReference type="ARBA" id="ARBA00029438"/>
    </source>
</evidence>
<dbReference type="Gene3D" id="3.30.230.10">
    <property type="match status" value="1"/>
</dbReference>
<dbReference type="InterPro" id="IPR036554">
    <property type="entry name" value="GHMP_kinase_C_sf"/>
</dbReference>
<dbReference type="InterPro" id="IPR014721">
    <property type="entry name" value="Ribsml_uS5_D2-typ_fold_subgr"/>
</dbReference>
<dbReference type="STRING" id="451379.A0A158R622"/>
<keyword evidence="8" id="KW-0443">Lipid metabolism</keyword>
<evidence type="ECO:0000256" key="1">
    <source>
        <dbReference type="ARBA" id="ARBA00022490"/>
    </source>
</evidence>
<dbReference type="Pfam" id="PF08544">
    <property type="entry name" value="GHMP_kinases_C"/>
    <property type="match status" value="1"/>
</dbReference>
<dbReference type="UniPathway" id="UPA00057">
    <property type="reaction ID" value="UER00098"/>
</dbReference>